<organism evidence="1 2">
    <name type="scientific">Mytilus coruscus</name>
    <name type="common">Sea mussel</name>
    <dbReference type="NCBI Taxonomy" id="42192"/>
    <lineage>
        <taxon>Eukaryota</taxon>
        <taxon>Metazoa</taxon>
        <taxon>Spiralia</taxon>
        <taxon>Lophotrochozoa</taxon>
        <taxon>Mollusca</taxon>
        <taxon>Bivalvia</taxon>
        <taxon>Autobranchia</taxon>
        <taxon>Pteriomorphia</taxon>
        <taxon>Mytilida</taxon>
        <taxon>Mytiloidea</taxon>
        <taxon>Mytilidae</taxon>
        <taxon>Mytilinae</taxon>
        <taxon>Mytilus</taxon>
    </lineage>
</organism>
<dbReference type="OrthoDB" id="6055966at2759"/>
<dbReference type="Gene3D" id="3.10.129.10">
    <property type="entry name" value="Hotdog Thioesterase"/>
    <property type="match status" value="1"/>
</dbReference>
<keyword evidence="2" id="KW-1185">Reference proteome</keyword>
<reference evidence="1 2" key="1">
    <citation type="submission" date="2020-06" db="EMBL/GenBank/DDBJ databases">
        <authorList>
            <person name="Li R."/>
            <person name="Bekaert M."/>
        </authorList>
    </citation>
    <scope>NUCLEOTIDE SEQUENCE [LARGE SCALE GENOMIC DNA]</scope>
    <source>
        <strain evidence="2">wild</strain>
    </source>
</reference>
<evidence type="ECO:0000313" key="2">
    <source>
        <dbReference type="Proteomes" id="UP000507470"/>
    </source>
</evidence>
<sequence>MLQALLHMRENQHPKQGHELTSKAYPSLNLRLNVNNKQNEVDIVLPGLRYDDIDHFGQPDIWRVFDMMNTVETAAFYNQESFLDYNTLLKQNYSTITKACSVDIKKDFYEVVTPKAPVEVSCKLKRVGNTSFTTVVELCCGGKMKPSVSCKNIHTIINVHENSVEQIPEWWRKRYEIKENAVEDKNHQAMFVNPQEKPMDTFYNEFSVPLSDTDIRHKTRCASYFQYFIENASIASNKQFYRNIQRNFHEFHIKKFNLLYLQPSNWGDGLYSESWEDNKNPLIIHCQISSQKDRIPIWYGQISLFSEITPAGLHKLVLNSG</sequence>
<accession>A0A6J8DV39</accession>
<proteinExistence type="predicted"/>
<dbReference type="InterPro" id="IPR029069">
    <property type="entry name" value="HotDog_dom_sf"/>
</dbReference>
<name>A0A6J8DV39_MYTCO</name>
<dbReference type="SUPFAM" id="SSF54637">
    <property type="entry name" value="Thioesterase/thiol ester dehydrase-isomerase"/>
    <property type="match status" value="2"/>
</dbReference>
<dbReference type="Proteomes" id="UP000507470">
    <property type="component" value="Unassembled WGS sequence"/>
</dbReference>
<gene>
    <name evidence="1" type="ORF">MCOR_45443</name>
</gene>
<dbReference type="PANTHER" id="PTHR34487:SF1">
    <property type="entry name" value="ACYL-ACP THIOESTERASE"/>
    <property type="match status" value="1"/>
</dbReference>
<evidence type="ECO:0000313" key="1">
    <source>
        <dbReference type="EMBL" id="CAC5412469.1"/>
    </source>
</evidence>
<dbReference type="PANTHER" id="PTHR34487">
    <property type="entry name" value="ACYL-ACP THIOESTERASE"/>
    <property type="match status" value="1"/>
</dbReference>
<dbReference type="EMBL" id="CACVKT020008021">
    <property type="protein sequence ID" value="CAC5412469.1"/>
    <property type="molecule type" value="Genomic_DNA"/>
</dbReference>
<dbReference type="AlphaFoldDB" id="A0A6J8DV39"/>
<protein>
    <submittedName>
        <fullName evidence="1">Uncharacterized protein</fullName>
    </submittedName>
</protein>